<name>A0A674E9B8_SALTR</name>
<keyword evidence="6" id="KW-0131">Cell cycle</keyword>
<sequence>MPYLIRYILCSHGCFDGSFCLKQLNADNPALMGKANVAGARRAVLGELSNFPNASKAVPSKNTVAAKASTKQSMNQKDQPAAVRPKRSPVPQVPQPEESANVSMKEEELCQAFSVALLAVEDIDEGDSDMPQLCSEYIKDIYGYLQRLETQQSVRPKYMNGYEINGRMRALLIDWLVQVHSRFQLLQETLYLTVAILDRFLQVQTIGRKKLQLVGVTAMLLASKYEEMYSPEIGDFVYITDNAFTKAHIREMEQLILHSLNFELGRPLPLHFLRRASKAGNADVEKHTLAKYLMELTLLDYDMVHYHPSEIAAAALCLSQLLLDRLNWTPTQEHYSTYNENHLKPIMQHIAKNVVSVNEGRTKLQAVKTKYASSRLMRISLIPQLKSAVVNDMAAALLPEHKP</sequence>
<feature type="region of interest" description="Disordered" evidence="8">
    <location>
        <begin position="67"/>
        <end position="101"/>
    </location>
</feature>
<dbReference type="GO" id="GO:0016538">
    <property type="term" value="F:cyclin-dependent protein serine/threonine kinase regulator activity"/>
    <property type="evidence" value="ECO:0007669"/>
    <property type="project" value="InterPro"/>
</dbReference>
<evidence type="ECO:0000256" key="5">
    <source>
        <dbReference type="ARBA" id="ARBA00023127"/>
    </source>
</evidence>
<evidence type="ECO:0000313" key="12">
    <source>
        <dbReference type="Proteomes" id="UP000472277"/>
    </source>
</evidence>
<dbReference type="InterPro" id="IPR036915">
    <property type="entry name" value="Cyclin-like_sf"/>
</dbReference>
<dbReference type="InterPro" id="IPR006671">
    <property type="entry name" value="Cyclin_N"/>
</dbReference>
<keyword evidence="5 7" id="KW-0195">Cyclin</keyword>
<accession>A0A674E9B8</accession>
<comment type="similarity">
    <text evidence="2">Belongs to the cyclin family. Cyclin AB subfamily.</text>
</comment>
<dbReference type="GeneTree" id="ENSGT00940000155405"/>
<feature type="domain" description="Cyclin C-terminal" evidence="10">
    <location>
        <begin position="267"/>
        <end position="385"/>
    </location>
</feature>
<keyword evidence="3" id="KW-0132">Cell division</keyword>
<dbReference type="SUPFAM" id="SSF47954">
    <property type="entry name" value="Cyclin-like"/>
    <property type="match status" value="2"/>
</dbReference>
<feature type="domain" description="Cyclin-like" evidence="9">
    <location>
        <begin position="271"/>
        <end position="352"/>
    </location>
</feature>
<dbReference type="InterPro" id="IPR048258">
    <property type="entry name" value="Cyclins_cyclin-box"/>
</dbReference>
<dbReference type="SMART" id="SM01332">
    <property type="entry name" value="Cyclin_C"/>
    <property type="match status" value="1"/>
</dbReference>
<keyword evidence="12" id="KW-1185">Reference proteome</keyword>
<proteinExistence type="inferred from homology"/>
<dbReference type="GO" id="GO:0051301">
    <property type="term" value="P:cell division"/>
    <property type="evidence" value="ECO:0007669"/>
    <property type="project" value="UniProtKB-KW"/>
</dbReference>
<evidence type="ECO:0000313" key="11">
    <source>
        <dbReference type="Ensembl" id="ENSSTUP00000104650.1"/>
    </source>
</evidence>
<dbReference type="Ensembl" id="ENSSTUT00000112184.1">
    <property type="protein sequence ID" value="ENSSTUP00000104650.1"/>
    <property type="gene ID" value="ENSSTUG00000046707.1"/>
</dbReference>
<keyword evidence="4" id="KW-0498">Mitosis</keyword>
<feature type="domain" description="Cyclin-like" evidence="9">
    <location>
        <begin position="174"/>
        <end position="258"/>
    </location>
</feature>
<evidence type="ECO:0000256" key="7">
    <source>
        <dbReference type="RuleBase" id="RU000383"/>
    </source>
</evidence>
<evidence type="ECO:0000259" key="10">
    <source>
        <dbReference type="SMART" id="SM01332"/>
    </source>
</evidence>
<dbReference type="PANTHER" id="PTHR10177">
    <property type="entry name" value="CYCLINS"/>
    <property type="match status" value="1"/>
</dbReference>
<evidence type="ECO:0000256" key="1">
    <source>
        <dbReference type="ARBA" id="ARBA00003222"/>
    </source>
</evidence>
<reference evidence="11" key="1">
    <citation type="submission" date="2025-08" db="UniProtKB">
        <authorList>
            <consortium name="Ensembl"/>
        </authorList>
    </citation>
    <scope>IDENTIFICATION</scope>
</reference>
<dbReference type="Proteomes" id="UP000472277">
    <property type="component" value="Chromosome 29"/>
</dbReference>
<dbReference type="PROSITE" id="PS00292">
    <property type="entry name" value="CYCLINS"/>
    <property type="match status" value="1"/>
</dbReference>
<feature type="compositionally biased region" description="Polar residues" evidence="8">
    <location>
        <begin position="69"/>
        <end position="78"/>
    </location>
</feature>
<dbReference type="CDD" id="cd20570">
    <property type="entry name" value="CYCLIN_CCNB2_rpt2"/>
    <property type="match status" value="1"/>
</dbReference>
<dbReference type="GO" id="GO:0044772">
    <property type="term" value="P:mitotic cell cycle phase transition"/>
    <property type="evidence" value="ECO:0007669"/>
    <property type="project" value="InterPro"/>
</dbReference>
<evidence type="ECO:0000256" key="6">
    <source>
        <dbReference type="ARBA" id="ARBA00023306"/>
    </source>
</evidence>
<dbReference type="AlphaFoldDB" id="A0A674E9B8"/>
<dbReference type="GO" id="GO:0005829">
    <property type="term" value="C:cytosol"/>
    <property type="evidence" value="ECO:0007669"/>
    <property type="project" value="UniProtKB-ARBA"/>
</dbReference>
<dbReference type="InParanoid" id="A0A674E9B8"/>
<dbReference type="PIRSF" id="PIRSF001771">
    <property type="entry name" value="Cyclin_A_B_D_E"/>
    <property type="match status" value="1"/>
</dbReference>
<dbReference type="OMA" id="YYEMCHY"/>
<dbReference type="InterPro" id="IPR046965">
    <property type="entry name" value="Cyclin_A/B-like"/>
</dbReference>
<evidence type="ECO:0000256" key="3">
    <source>
        <dbReference type="ARBA" id="ARBA00022618"/>
    </source>
</evidence>
<evidence type="ECO:0000256" key="8">
    <source>
        <dbReference type="SAM" id="MobiDB-lite"/>
    </source>
</evidence>
<dbReference type="SMART" id="SM00385">
    <property type="entry name" value="CYCLIN"/>
    <property type="match status" value="2"/>
</dbReference>
<reference evidence="11" key="2">
    <citation type="submission" date="2025-09" db="UniProtKB">
        <authorList>
            <consortium name="Ensembl"/>
        </authorList>
    </citation>
    <scope>IDENTIFICATION</scope>
</reference>
<gene>
    <name evidence="11" type="primary">CCNB2</name>
    <name evidence="11" type="synonym">ccnb2</name>
</gene>
<organism evidence="11 12">
    <name type="scientific">Salmo trutta</name>
    <name type="common">Brown trout</name>
    <dbReference type="NCBI Taxonomy" id="8032"/>
    <lineage>
        <taxon>Eukaryota</taxon>
        <taxon>Metazoa</taxon>
        <taxon>Chordata</taxon>
        <taxon>Craniata</taxon>
        <taxon>Vertebrata</taxon>
        <taxon>Euteleostomi</taxon>
        <taxon>Actinopterygii</taxon>
        <taxon>Neopterygii</taxon>
        <taxon>Teleostei</taxon>
        <taxon>Protacanthopterygii</taxon>
        <taxon>Salmoniformes</taxon>
        <taxon>Salmonidae</taxon>
        <taxon>Salmoninae</taxon>
        <taxon>Salmo</taxon>
    </lineage>
</organism>
<evidence type="ECO:0000256" key="4">
    <source>
        <dbReference type="ARBA" id="ARBA00022776"/>
    </source>
</evidence>
<dbReference type="Pfam" id="PF02984">
    <property type="entry name" value="Cyclin_C"/>
    <property type="match status" value="1"/>
</dbReference>
<dbReference type="InterPro" id="IPR013763">
    <property type="entry name" value="Cyclin-like_dom"/>
</dbReference>
<comment type="function">
    <text evidence="1">Essential for the control of the cell cycle at the G2/M (mitosis) transition.</text>
</comment>
<dbReference type="InterPro" id="IPR039361">
    <property type="entry name" value="Cyclin"/>
</dbReference>
<dbReference type="Gene3D" id="1.10.472.10">
    <property type="entry name" value="Cyclin-like"/>
    <property type="match status" value="2"/>
</dbReference>
<dbReference type="InterPro" id="IPR004367">
    <property type="entry name" value="Cyclin_C-dom"/>
</dbReference>
<evidence type="ECO:0000256" key="2">
    <source>
        <dbReference type="ARBA" id="ARBA00006955"/>
    </source>
</evidence>
<protein>
    <submittedName>
        <fullName evidence="11">Cyclin B2</fullName>
    </submittedName>
</protein>
<evidence type="ECO:0000259" key="9">
    <source>
        <dbReference type="SMART" id="SM00385"/>
    </source>
</evidence>
<dbReference type="Pfam" id="PF00134">
    <property type="entry name" value="Cyclin_N"/>
    <property type="match status" value="1"/>
</dbReference>
<dbReference type="FunFam" id="1.10.472.10:FF:000198">
    <property type="entry name" value="G2/mitotic-specific cyclin-B1"/>
    <property type="match status" value="1"/>
</dbReference>